<reference evidence="1" key="1">
    <citation type="submission" date="2020-07" db="EMBL/GenBank/DDBJ databases">
        <title>Clarias magur genome sequencing, assembly and annotation.</title>
        <authorList>
            <person name="Kushwaha B."/>
            <person name="Kumar R."/>
            <person name="Das P."/>
            <person name="Joshi C.G."/>
            <person name="Kumar D."/>
            <person name="Nagpure N.S."/>
            <person name="Pandey M."/>
            <person name="Agarwal S."/>
            <person name="Srivastava S."/>
            <person name="Singh M."/>
            <person name="Sahoo L."/>
            <person name="Jayasankar P."/>
            <person name="Meher P.K."/>
            <person name="Koringa P.G."/>
            <person name="Iquebal M.A."/>
            <person name="Das S.P."/>
            <person name="Bit A."/>
            <person name="Patnaik S."/>
            <person name="Patel N."/>
            <person name="Shah T.M."/>
            <person name="Hinsu A."/>
            <person name="Jena J.K."/>
        </authorList>
    </citation>
    <scope>NUCLEOTIDE SEQUENCE</scope>
    <source>
        <strain evidence="1">CIFAMagur01</strain>
        <tissue evidence="1">Testis</tissue>
    </source>
</reference>
<protein>
    <submittedName>
        <fullName evidence="1">Uncharacterized protein</fullName>
    </submittedName>
</protein>
<proteinExistence type="predicted"/>
<sequence>MVLMDPFHPVLQVRVRRANGTNFSFLLGKAVVLKRIPFPSKLETSDLISRWRRLQCNRLNGAERKRVRNAERTEQKIRSPGRVSLLMHWQLGA</sequence>
<gene>
    <name evidence="1" type="ORF">DAT39_019321</name>
</gene>
<name>A0A8J4T8Q7_CLAMG</name>
<keyword evidence="2" id="KW-1185">Reference proteome</keyword>
<dbReference type="AlphaFoldDB" id="A0A8J4T8Q7"/>
<evidence type="ECO:0000313" key="1">
    <source>
        <dbReference type="EMBL" id="KAF5890980.1"/>
    </source>
</evidence>
<dbReference type="EMBL" id="QNUK01000628">
    <property type="protein sequence ID" value="KAF5890980.1"/>
    <property type="molecule type" value="Genomic_DNA"/>
</dbReference>
<dbReference type="Proteomes" id="UP000727407">
    <property type="component" value="Unassembled WGS sequence"/>
</dbReference>
<evidence type="ECO:0000313" key="2">
    <source>
        <dbReference type="Proteomes" id="UP000727407"/>
    </source>
</evidence>
<accession>A0A8J4T8Q7</accession>
<organism evidence="1 2">
    <name type="scientific">Clarias magur</name>
    <name type="common">Asian catfish</name>
    <name type="synonym">Macropteronotus magur</name>
    <dbReference type="NCBI Taxonomy" id="1594786"/>
    <lineage>
        <taxon>Eukaryota</taxon>
        <taxon>Metazoa</taxon>
        <taxon>Chordata</taxon>
        <taxon>Craniata</taxon>
        <taxon>Vertebrata</taxon>
        <taxon>Euteleostomi</taxon>
        <taxon>Actinopterygii</taxon>
        <taxon>Neopterygii</taxon>
        <taxon>Teleostei</taxon>
        <taxon>Ostariophysi</taxon>
        <taxon>Siluriformes</taxon>
        <taxon>Clariidae</taxon>
        <taxon>Clarias</taxon>
    </lineage>
</organism>
<comment type="caution">
    <text evidence="1">The sequence shown here is derived from an EMBL/GenBank/DDBJ whole genome shotgun (WGS) entry which is preliminary data.</text>
</comment>